<proteinExistence type="predicted"/>
<protein>
    <submittedName>
        <fullName evidence="1">4814_t:CDS:1</fullName>
    </submittedName>
</protein>
<dbReference type="AlphaFoldDB" id="A0A9N9AJW3"/>
<accession>A0A9N9AJW3</accession>
<dbReference type="Proteomes" id="UP000789831">
    <property type="component" value="Unassembled WGS sequence"/>
</dbReference>
<sequence>MTEFDKKTLAYWKKFLVGKYYFPNESRGNVPKGYLPSEAVFDSDFPGGRTSPGFFDSTKIRGTDWIMYVTLPDPSVKNPRM</sequence>
<name>A0A9N9AJW3_9GLOM</name>
<comment type="caution">
    <text evidence="1">The sequence shown here is derived from an EMBL/GenBank/DDBJ whole genome shotgun (WGS) entry which is preliminary data.</text>
</comment>
<gene>
    <name evidence="1" type="ORF">AGERDE_LOCUS5737</name>
</gene>
<evidence type="ECO:0000313" key="2">
    <source>
        <dbReference type="Proteomes" id="UP000789831"/>
    </source>
</evidence>
<organism evidence="1 2">
    <name type="scientific">Ambispora gerdemannii</name>
    <dbReference type="NCBI Taxonomy" id="144530"/>
    <lineage>
        <taxon>Eukaryota</taxon>
        <taxon>Fungi</taxon>
        <taxon>Fungi incertae sedis</taxon>
        <taxon>Mucoromycota</taxon>
        <taxon>Glomeromycotina</taxon>
        <taxon>Glomeromycetes</taxon>
        <taxon>Archaeosporales</taxon>
        <taxon>Ambisporaceae</taxon>
        <taxon>Ambispora</taxon>
    </lineage>
</organism>
<evidence type="ECO:0000313" key="1">
    <source>
        <dbReference type="EMBL" id="CAG8531590.1"/>
    </source>
</evidence>
<dbReference type="EMBL" id="CAJVPL010000813">
    <property type="protein sequence ID" value="CAG8531590.1"/>
    <property type="molecule type" value="Genomic_DNA"/>
</dbReference>
<reference evidence="1" key="1">
    <citation type="submission" date="2021-06" db="EMBL/GenBank/DDBJ databases">
        <authorList>
            <person name="Kallberg Y."/>
            <person name="Tangrot J."/>
            <person name="Rosling A."/>
        </authorList>
    </citation>
    <scope>NUCLEOTIDE SEQUENCE</scope>
    <source>
        <strain evidence="1">MT106</strain>
    </source>
</reference>
<keyword evidence="2" id="KW-1185">Reference proteome</keyword>